<gene>
    <name evidence="2" type="ORF">CRG98_003420</name>
</gene>
<comment type="caution">
    <text evidence="2">The sequence shown here is derived from an EMBL/GenBank/DDBJ whole genome shotgun (WGS) entry which is preliminary data.</text>
</comment>
<dbReference type="EMBL" id="PGOL01000128">
    <property type="protein sequence ID" value="PKI76193.1"/>
    <property type="molecule type" value="Genomic_DNA"/>
</dbReference>
<accession>A0A2I0L6E0</accession>
<dbReference type="Proteomes" id="UP000233551">
    <property type="component" value="Unassembled WGS sequence"/>
</dbReference>
<proteinExistence type="predicted"/>
<dbReference type="AlphaFoldDB" id="A0A2I0L6E0"/>
<evidence type="ECO:0000313" key="3">
    <source>
        <dbReference type="Proteomes" id="UP000233551"/>
    </source>
</evidence>
<feature type="region of interest" description="Disordered" evidence="1">
    <location>
        <begin position="168"/>
        <end position="197"/>
    </location>
</feature>
<organism evidence="2 3">
    <name type="scientific">Punica granatum</name>
    <name type="common">Pomegranate</name>
    <dbReference type="NCBI Taxonomy" id="22663"/>
    <lineage>
        <taxon>Eukaryota</taxon>
        <taxon>Viridiplantae</taxon>
        <taxon>Streptophyta</taxon>
        <taxon>Embryophyta</taxon>
        <taxon>Tracheophyta</taxon>
        <taxon>Spermatophyta</taxon>
        <taxon>Magnoliopsida</taxon>
        <taxon>eudicotyledons</taxon>
        <taxon>Gunneridae</taxon>
        <taxon>Pentapetalae</taxon>
        <taxon>rosids</taxon>
        <taxon>malvids</taxon>
        <taxon>Myrtales</taxon>
        <taxon>Lythraceae</taxon>
        <taxon>Punica</taxon>
    </lineage>
</organism>
<evidence type="ECO:0000313" key="2">
    <source>
        <dbReference type="EMBL" id="PKI76193.1"/>
    </source>
</evidence>
<protein>
    <submittedName>
        <fullName evidence="2">Uncharacterized protein</fullName>
    </submittedName>
</protein>
<name>A0A2I0L6E0_PUNGR</name>
<evidence type="ECO:0000256" key="1">
    <source>
        <dbReference type="SAM" id="MobiDB-lite"/>
    </source>
</evidence>
<reference evidence="2 3" key="1">
    <citation type="submission" date="2017-11" db="EMBL/GenBank/DDBJ databases">
        <title>De-novo sequencing of pomegranate (Punica granatum L.) genome.</title>
        <authorList>
            <person name="Akparov Z."/>
            <person name="Amiraslanov A."/>
            <person name="Hajiyeva S."/>
            <person name="Abbasov M."/>
            <person name="Kaur K."/>
            <person name="Hamwieh A."/>
            <person name="Solovyev V."/>
            <person name="Salamov A."/>
            <person name="Braich B."/>
            <person name="Kosarev P."/>
            <person name="Mahmoud A."/>
            <person name="Hajiyev E."/>
            <person name="Babayeva S."/>
            <person name="Izzatullayeva V."/>
            <person name="Mammadov A."/>
            <person name="Mammadov A."/>
            <person name="Sharifova S."/>
            <person name="Ojaghi J."/>
            <person name="Eynullazada K."/>
            <person name="Bayramov B."/>
            <person name="Abdulazimova A."/>
            <person name="Shahmuradov I."/>
        </authorList>
    </citation>
    <scope>NUCLEOTIDE SEQUENCE [LARGE SCALE GENOMIC DNA]</scope>
    <source>
        <strain evidence="3">cv. AG2017</strain>
        <tissue evidence="2">Leaf</tissue>
    </source>
</reference>
<sequence length="197" mass="21393">MESTTFNSAMAKCCQRQMRAPPRRICTCGEGGRCSRHWRAASGPQMLRSVWRVAMGVHTVRPLGTSTSPNLMSCCASRIWEIGRTRRLLPENRKNFPDLDCLNSGEAQIDHGEVSAVSRTITGVHSSPHCDVQGREPPPAASSPLFSAIPTARRLTGLGPFPLLHRSSPNLFGPTRQAAQHSSPAQRLFQAVSPLGG</sequence>
<keyword evidence="3" id="KW-1185">Reference proteome</keyword>